<organism evidence="2 3">
    <name type="scientific">Mycobacterium phage Phayonce</name>
    <dbReference type="NCBI Taxonomy" id="1647302"/>
    <lineage>
        <taxon>Viruses</taxon>
        <taxon>Duplodnaviria</taxon>
        <taxon>Heunggongvirae</taxon>
        <taxon>Uroviricota</taxon>
        <taxon>Caudoviricetes</taxon>
        <taxon>Pclasvirinae</taxon>
        <taxon>Phayoncevirus</taxon>
        <taxon>Phayoncevirus phayonce</taxon>
    </lineage>
</organism>
<dbReference type="RefSeq" id="YP_009198353.1">
    <property type="nucleotide sequence ID" value="NC_028796.1"/>
</dbReference>
<proteinExistence type="predicted"/>
<evidence type="ECO:0000313" key="2">
    <source>
        <dbReference type="EMBL" id="AKF14369.1"/>
    </source>
</evidence>
<feature type="region of interest" description="Disordered" evidence="1">
    <location>
        <begin position="18"/>
        <end position="51"/>
    </location>
</feature>
<name>A0A0F6WE24_9CAUD</name>
<dbReference type="GeneID" id="26646439"/>
<dbReference type="OrthoDB" id="17872at10239"/>
<evidence type="ECO:0000256" key="1">
    <source>
        <dbReference type="SAM" id="MobiDB-lite"/>
    </source>
</evidence>
<evidence type="ECO:0000313" key="3">
    <source>
        <dbReference type="Proteomes" id="UP000214372"/>
    </source>
</evidence>
<protein>
    <submittedName>
        <fullName evidence="2">Head-to-tail stopper</fullName>
    </submittedName>
</protein>
<dbReference type="KEGG" id="vg:26646439"/>
<gene>
    <name evidence="2" type="primary">9</name>
    <name evidence="2" type="ORF">SEA_PHAYONCE_9</name>
</gene>
<accession>A0A0F6WE24</accession>
<keyword evidence="3" id="KW-1185">Reference proteome</keyword>
<sequence>MLFYDTPGGMSLTIRRRNPPVKDDNGVSVPQNDSLIPKTGCHAESQRPAETETQITVDTEIMWFFLPVDADTRAITTRDAIDFDDRTFELRGPRVIERDVDGAEVQVWCVGEWKLI</sequence>
<dbReference type="EMBL" id="KR080195">
    <property type="protein sequence ID" value="AKF14369.1"/>
    <property type="molecule type" value="Genomic_DNA"/>
</dbReference>
<dbReference type="Proteomes" id="UP000214372">
    <property type="component" value="Segment"/>
</dbReference>
<reference evidence="2 3" key="1">
    <citation type="journal article" date="2015" name="Genome Announc.">
        <title>Genome Sequence of Mycobacteriophage Phayonce.</title>
        <authorList>
            <person name="Pope W.H."/>
            <person name="Jacobetz E."/>
            <person name="Johnson C.A."/>
            <person name="Kihle B.L."/>
            <person name="Sobeski M.A."/>
            <person name="Werner M.B."/>
            <person name="Adkins N.L."/>
            <person name="Kramer Z.J."/>
            <person name="Montgomery M.T."/>
            <person name="Grubb S.R."/>
            <person name="Warner M.H."/>
            <person name="Bowman C.A."/>
            <person name="Russell D.A."/>
            <person name="Hatfull G.F."/>
        </authorList>
    </citation>
    <scope>NUCLEOTIDE SEQUENCE [LARGE SCALE GENOMIC DNA]</scope>
</reference>